<feature type="chain" id="PRO_5042494739" evidence="3">
    <location>
        <begin position="28"/>
        <end position="186"/>
    </location>
</feature>
<feature type="domain" description="Protein kinase" evidence="4">
    <location>
        <begin position="1"/>
        <end position="186"/>
    </location>
</feature>
<keyword evidence="3" id="KW-0732">Signal</keyword>
<dbReference type="InterPro" id="IPR000719">
    <property type="entry name" value="Prot_kinase_dom"/>
</dbReference>
<proteinExistence type="predicted"/>
<organism evidence="5 6">
    <name type="scientific">Petromyzon marinus</name>
    <name type="common">Sea lamprey</name>
    <dbReference type="NCBI Taxonomy" id="7757"/>
    <lineage>
        <taxon>Eukaryota</taxon>
        <taxon>Metazoa</taxon>
        <taxon>Chordata</taxon>
        <taxon>Craniata</taxon>
        <taxon>Vertebrata</taxon>
        <taxon>Cyclostomata</taxon>
        <taxon>Hyperoartia</taxon>
        <taxon>Petromyzontiformes</taxon>
        <taxon>Petromyzontidae</taxon>
        <taxon>Petromyzon</taxon>
    </lineage>
</organism>
<gene>
    <name evidence="6" type="primary">LOC116946821</name>
</gene>
<dbReference type="KEGG" id="pmrn:116946821"/>
<dbReference type="InterPro" id="IPR050198">
    <property type="entry name" value="Non-receptor_tyrosine_kinases"/>
</dbReference>
<evidence type="ECO:0000256" key="3">
    <source>
        <dbReference type="SAM" id="SignalP"/>
    </source>
</evidence>
<feature type="signal peptide" evidence="3">
    <location>
        <begin position="1"/>
        <end position="27"/>
    </location>
</feature>
<evidence type="ECO:0000313" key="6">
    <source>
        <dbReference type="RefSeq" id="XP_032817880.1"/>
    </source>
</evidence>
<protein>
    <submittedName>
        <fullName evidence="6">Non-receptor tyrosine-protein kinase TNK1-like</fullName>
    </submittedName>
</protein>
<dbReference type="InterPro" id="IPR001245">
    <property type="entry name" value="Ser-Thr/Tyr_kinase_cat_dom"/>
</dbReference>
<name>A0AAJ7X1J7_PETMA</name>
<evidence type="ECO:0000259" key="4">
    <source>
        <dbReference type="PROSITE" id="PS50011"/>
    </source>
</evidence>
<dbReference type="GO" id="GO:0005524">
    <property type="term" value="F:ATP binding"/>
    <property type="evidence" value="ECO:0007669"/>
    <property type="project" value="UniProtKB-KW"/>
</dbReference>
<evidence type="ECO:0000313" key="5">
    <source>
        <dbReference type="Proteomes" id="UP001318040"/>
    </source>
</evidence>
<reference evidence="6" key="1">
    <citation type="submission" date="2025-08" db="UniProtKB">
        <authorList>
            <consortium name="RefSeq"/>
        </authorList>
    </citation>
    <scope>IDENTIFICATION</scope>
    <source>
        <tissue evidence="6">Sperm</tissue>
    </source>
</reference>
<dbReference type="AlphaFoldDB" id="A0AAJ7X1J7"/>
<dbReference type="SMART" id="SM00219">
    <property type="entry name" value="TyrKc"/>
    <property type="match status" value="1"/>
</dbReference>
<keyword evidence="5" id="KW-1185">Reference proteome</keyword>
<dbReference type="InterPro" id="IPR011009">
    <property type="entry name" value="Kinase-like_dom_sf"/>
</dbReference>
<dbReference type="SUPFAM" id="SSF56112">
    <property type="entry name" value="Protein kinase-like (PK-like)"/>
    <property type="match status" value="1"/>
</dbReference>
<dbReference type="InterPro" id="IPR020635">
    <property type="entry name" value="Tyr_kinase_cat_dom"/>
</dbReference>
<keyword evidence="2" id="KW-0067">ATP-binding</keyword>
<keyword evidence="1" id="KW-0547">Nucleotide-binding</keyword>
<dbReference type="PROSITE" id="PS50011">
    <property type="entry name" value="PROTEIN_KINASE_DOM"/>
    <property type="match status" value="1"/>
</dbReference>
<dbReference type="RefSeq" id="XP_032817880.1">
    <property type="nucleotide sequence ID" value="XM_032961989.1"/>
</dbReference>
<accession>A0AAJ7X1J7</accession>
<dbReference type="Proteomes" id="UP001318040">
    <property type="component" value="Chromosome 28"/>
</dbReference>
<evidence type="ECO:0000256" key="2">
    <source>
        <dbReference type="ARBA" id="ARBA00022840"/>
    </source>
</evidence>
<dbReference type="Gene3D" id="1.10.510.10">
    <property type="entry name" value="Transferase(Phosphotransferase) domain 1"/>
    <property type="match status" value="1"/>
</dbReference>
<dbReference type="Pfam" id="PF07714">
    <property type="entry name" value="PK_Tyr_Ser-Thr"/>
    <property type="match status" value="1"/>
</dbReference>
<sequence length="186" mass="20390">MTTMTTMMTMMTMMMTMMMCHVQTSVAVTLLPPSAVSHADDLAAFIAHVNVLRTLEHPNVLRFYGVVLTQPLTMVSEPAPLGSLRDALRQRRCNRPPPARPPPPLLLRLAAQVAAALAFLEGRGCVHRLPAARRVFLASGGELAKLAVPEAPSRPRPRCPAPWGRRRPLPYGWCVVARPPPLPELP</sequence>
<evidence type="ECO:0000256" key="1">
    <source>
        <dbReference type="ARBA" id="ARBA00022741"/>
    </source>
</evidence>
<dbReference type="GO" id="GO:0004713">
    <property type="term" value="F:protein tyrosine kinase activity"/>
    <property type="evidence" value="ECO:0007669"/>
    <property type="project" value="InterPro"/>
</dbReference>
<dbReference type="PANTHER" id="PTHR24418">
    <property type="entry name" value="TYROSINE-PROTEIN KINASE"/>
    <property type="match status" value="1"/>
</dbReference>